<protein>
    <submittedName>
        <fullName evidence="1">SpoIIAA-like protein</fullName>
    </submittedName>
</protein>
<sequence>MQPGAYRKRYPIMIDYRTDSHGIVEFTIDGPITKPEYDRIVAEIDAAIERFGKLRMIEIVKDIGAIDSAIWWPDLKWAATHMKHIARCAVVTDKGWIGAITRAAAAVLPAEIRVFSLPDVAEARAWVRE</sequence>
<dbReference type="InterPro" id="IPR036513">
    <property type="entry name" value="STAS_dom_sf"/>
</dbReference>
<accession>A0A397NGP1</accession>
<reference evidence="1 2" key="1">
    <citation type="submission" date="2018-08" db="EMBL/GenBank/DDBJ databases">
        <title>Genomic Encyclopedia of Type Strains, Phase IV (KMG-IV): sequencing the most valuable type-strain genomes for metagenomic binning, comparative biology and taxonomic classification.</title>
        <authorList>
            <person name="Goeker M."/>
        </authorList>
    </citation>
    <scope>NUCLEOTIDE SEQUENCE [LARGE SCALE GENOMIC DNA]</scope>
    <source>
        <strain evidence="1 2">DSM 25527</strain>
    </source>
</reference>
<dbReference type="InterPro" id="IPR038396">
    <property type="entry name" value="SpoIIAA-like_sf"/>
</dbReference>
<dbReference type="Proteomes" id="UP000266568">
    <property type="component" value="Unassembled WGS sequence"/>
</dbReference>
<dbReference type="SUPFAM" id="SSF52091">
    <property type="entry name" value="SpoIIaa-like"/>
    <property type="match status" value="1"/>
</dbReference>
<organism evidence="1 2">
    <name type="scientific">Hephaestia caeni</name>
    <dbReference type="NCBI Taxonomy" id="645617"/>
    <lineage>
        <taxon>Bacteria</taxon>
        <taxon>Pseudomonadati</taxon>
        <taxon>Pseudomonadota</taxon>
        <taxon>Alphaproteobacteria</taxon>
        <taxon>Sphingomonadales</taxon>
        <taxon>Sphingomonadaceae</taxon>
        <taxon>Hephaestia</taxon>
    </lineage>
</organism>
<dbReference type="Gene3D" id="3.40.50.10600">
    <property type="entry name" value="SpoIIaa-like domains"/>
    <property type="match status" value="1"/>
</dbReference>
<dbReference type="OrthoDB" id="9811577at2"/>
<keyword evidence="2" id="KW-1185">Reference proteome</keyword>
<gene>
    <name evidence="1" type="ORF">DFR49_4235</name>
</gene>
<dbReference type="AlphaFoldDB" id="A0A397NGP1"/>
<proteinExistence type="predicted"/>
<dbReference type="InterPro" id="IPR021866">
    <property type="entry name" value="SpoIIAA-like"/>
</dbReference>
<evidence type="ECO:0000313" key="1">
    <source>
        <dbReference type="EMBL" id="RIA35458.1"/>
    </source>
</evidence>
<name>A0A397NGP1_9SPHN</name>
<comment type="caution">
    <text evidence="1">The sequence shown here is derived from an EMBL/GenBank/DDBJ whole genome shotgun (WGS) entry which is preliminary data.</text>
</comment>
<dbReference type="Pfam" id="PF11964">
    <property type="entry name" value="SpoIIAA-like"/>
    <property type="match status" value="1"/>
</dbReference>
<dbReference type="EMBL" id="QXDC01000006">
    <property type="protein sequence ID" value="RIA35458.1"/>
    <property type="molecule type" value="Genomic_DNA"/>
</dbReference>
<evidence type="ECO:0000313" key="2">
    <source>
        <dbReference type="Proteomes" id="UP000266568"/>
    </source>
</evidence>